<dbReference type="SUPFAM" id="SSF53067">
    <property type="entry name" value="Actin-like ATPase domain"/>
    <property type="match status" value="1"/>
</dbReference>
<dbReference type="GO" id="GO:0009384">
    <property type="term" value="F:N-acylmannosamine kinase activity"/>
    <property type="evidence" value="ECO:0007669"/>
    <property type="project" value="TreeGrafter"/>
</dbReference>
<dbReference type="Pfam" id="PF00480">
    <property type="entry name" value="ROK"/>
    <property type="match status" value="1"/>
</dbReference>
<dbReference type="Gene3D" id="3.30.420.40">
    <property type="match status" value="2"/>
</dbReference>
<dbReference type="AlphaFoldDB" id="A0A2S9H3W6"/>
<dbReference type="PANTHER" id="PTHR18964:SF169">
    <property type="entry name" value="N-ACETYLMANNOSAMINE KINASE"/>
    <property type="match status" value="1"/>
</dbReference>
<dbReference type="GO" id="GO:0019262">
    <property type="term" value="P:N-acetylneuraminate catabolic process"/>
    <property type="evidence" value="ECO:0007669"/>
    <property type="project" value="TreeGrafter"/>
</dbReference>
<evidence type="ECO:0000313" key="2">
    <source>
        <dbReference type="Proteomes" id="UP000237839"/>
    </source>
</evidence>
<organism evidence="1 2">
    <name type="scientific">Solimicrobium silvestre</name>
    <dbReference type="NCBI Taxonomy" id="2099400"/>
    <lineage>
        <taxon>Bacteria</taxon>
        <taxon>Pseudomonadati</taxon>
        <taxon>Pseudomonadota</taxon>
        <taxon>Betaproteobacteria</taxon>
        <taxon>Burkholderiales</taxon>
        <taxon>Oxalobacteraceae</taxon>
        <taxon>Solimicrobium</taxon>
    </lineage>
</organism>
<accession>A0A2S9H3W6</accession>
<dbReference type="InterPro" id="IPR000600">
    <property type="entry name" value="ROK"/>
</dbReference>
<reference evidence="1 2" key="1">
    <citation type="submission" date="2018-02" db="EMBL/GenBank/DDBJ databases">
        <title>Solimicrobium silvestre gen. nov., sp. nov., isolated from alpine forest soil.</title>
        <authorList>
            <person name="Margesin R."/>
            <person name="Albuquerque L."/>
            <person name="Zhang D.-C."/>
            <person name="Froufe H.J.C."/>
            <person name="Severino R."/>
            <person name="Roxo I."/>
            <person name="Egas C."/>
            <person name="Da Costa M.S."/>
        </authorList>
    </citation>
    <scope>NUCLEOTIDE SEQUENCE [LARGE SCALE GENOMIC DNA]</scope>
    <source>
        <strain evidence="1 2">S20-91</strain>
    </source>
</reference>
<sequence length="293" mass="30936">MNFNCGGAVQKVVVFDIGGSNSRIALFDGDDIVWRDQAATPGQQGPDAMVARMVELYLPTLNQRLLNLDVNIGVAITGQIVDGCVTAHNAAVLPGWQSYPLQKVLSEKLQRSVRIVNDARAAAWGEYLYGTGRGVDEFLFLTVSTGVGAGLVLNRRLHIARNGFDAEIGEMKTADGATLEEHASGTALGRLALEHGYAGAKSLCDAADLGDSRATELVENGIREIAKKLADLAVMLGIQRVAVGGSVGLRAGYIERLRSEVAKYPPIYQVELVAAALGHDAGLVGVAALARSV</sequence>
<keyword evidence="1" id="KW-0418">Kinase</keyword>
<keyword evidence="2" id="KW-1185">Reference proteome</keyword>
<evidence type="ECO:0000313" key="1">
    <source>
        <dbReference type="EMBL" id="PRC94651.1"/>
    </source>
</evidence>
<dbReference type="EMBL" id="PUGF01000002">
    <property type="protein sequence ID" value="PRC94651.1"/>
    <property type="molecule type" value="Genomic_DNA"/>
</dbReference>
<proteinExistence type="predicted"/>
<dbReference type="Proteomes" id="UP000237839">
    <property type="component" value="Unassembled WGS sequence"/>
</dbReference>
<dbReference type="PANTHER" id="PTHR18964">
    <property type="entry name" value="ROK (REPRESSOR, ORF, KINASE) FAMILY"/>
    <property type="match status" value="1"/>
</dbReference>
<comment type="caution">
    <text evidence="1">The sequence shown here is derived from an EMBL/GenBank/DDBJ whole genome shotgun (WGS) entry which is preliminary data.</text>
</comment>
<dbReference type="InterPro" id="IPR043129">
    <property type="entry name" value="ATPase_NBD"/>
</dbReference>
<name>A0A2S9H3W6_9BURK</name>
<protein>
    <submittedName>
        <fullName evidence="1">Transcriptional regulator/sugar kinase</fullName>
    </submittedName>
</protein>
<dbReference type="OrthoDB" id="8772678at2"/>
<keyword evidence="1" id="KW-0808">Transferase</keyword>
<gene>
    <name evidence="1" type="ORF">S2091_0654</name>
</gene>